<keyword evidence="4" id="KW-0548">Nucleotidyltransferase</keyword>
<dbReference type="GO" id="GO:0006261">
    <property type="term" value="P:DNA-templated DNA replication"/>
    <property type="evidence" value="ECO:0007669"/>
    <property type="project" value="TreeGrafter"/>
</dbReference>
<dbReference type="Gene3D" id="1.20.272.10">
    <property type="match status" value="1"/>
</dbReference>
<dbReference type="PANTHER" id="PTHR11669">
    <property type="entry name" value="REPLICATION FACTOR C / DNA POLYMERASE III GAMMA-TAU SUBUNIT"/>
    <property type="match status" value="1"/>
</dbReference>
<evidence type="ECO:0000313" key="9">
    <source>
        <dbReference type="EMBL" id="PXZ05479.1"/>
    </source>
</evidence>
<keyword evidence="3" id="KW-0808">Transferase</keyword>
<dbReference type="InterPro" id="IPR008921">
    <property type="entry name" value="DNA_pol3_clamp-load_cplx_C"/>
</dbReference>
<dbReference type="InterPro" id="IPR050238">
    <property type="entry name" value="DNA_Rep/Repair_Clamp_Loader"/>
</dbReference>
<accession>A0A2V4E0Y3</accession>
<evidence type="ECO:0000256" key="1">
    <source>
        <dbReference type="ARBA" id="ARBA00012417"/>
    </source>
</evidence>
<gene>
    <name evidence="9" type="primary">holB</name>
    <name evidence="9" type="ORF">DKK79_01965</name>
</gene>
<dbReference type="GO" id="GO:0003887">
    <property type="term" value="F:DNA-directed DNA polymerase activity"/>
    <property type="evidence" value="ECO:0007669"/>
    <property type="project" value="UniProtKB-KW"/>
</dbReference>
<comment type="caution">
    <text evidence="9">The sequence shown here is derived from an EMBL/GenBank/DDBJ whole genome shotgun (WGS) entry which is preliminary data.</text>
</comment>
<dbReference type="GO" id="GO:0009360">
    <property type="term" value="C:DNA polymerase III complex"/>
    <property type="evidence" value="ECO:0007669"/>
    <property type="project" value="InterPro"/>
</dbReference>
<evidence type="ECO:0000256" key="4">
    <source>
        <dbReference type="ARBA" id="ARBA00022695"/>
    </source>
</evidence>
<dbReference type="SUPFAM" id="SSF48019">
    <property type="entry name" value="post-AAA+ oligomerization domain-like"/>
    <property type="match status" value="1"/>
</dbReference>
<evidence type="ECO:0000256" key="3">
    <source>
        <dbReference type="ARBA" id="ARBA00022679"/>
    </source>
</evidence>
<dbReference type="Proteomes" id="UP000247483">
    <property type="component" value="Unassembled WGS sequence"/>
</dbReference>
<feature type="domain" description="DNA polymerase III delta subunit C-terminal" evidence="8">
    <location>
        <begin position="212"/>
        <end position="322"/>
    </location>
</feature>
<protein>
    <recommendedName>
        <fullName evidence="2">DNA polymerase III subunit delta'</fullName>
        <ecNumber evidence="1">2.7.7.7</ecNumber>
    </recommendedName>
</protein>
<dbReference type="InterPro" id="IPR015199">
    <property type="entry name" value="DNA_pol_III_delta_C"/>
</dbReference>
<dbReference type="PANTHER" id="PTHR11669:SF8">
    <property type="entry name" value="DNA POLYMERASE III SUBUNIT DELTA"/>
    <property type="match status" value="1"/>
</dbReference>
<name>A0A2V4E0Y3_9GAMM</name>
<dbReference type="EC" id="2.7.7.7" evidence="1"/>
<dbReference type="SUPFAM" id="SSF52540">
    <property type="entry name" value="P-loop containing nucleoside triphosphate hydrolases"/>
    <property type="match status" value="1"/>
</dbReference>
<evidence type="ECO:0000256" key="2">
    <source>
        <dbReference type="ARBA" id="ARBA00014363"/>
    </source>
</evidence>
<evidence type="ECO:0000256" key="6">
    <source>
        <dbReference type="ARBA" id="ARBA00022932"/>
    </source>
</evidence>
<dbReference type="Pfam" id="PF13177">
    <property type="entry name" value="DNA_pol3_delta2"/>
    <property type="match status" value="1"/>
</dbReference>
<evidence type="ECO:0000256" key="7">
    <source>
        <dbReference type="ARBA" id="ARBA00049244"/>
    </source>
</evidence>
<evidence type="ECO:0000259" key="8">
    <source>
        <dbReference type="Pfam" id="PF09115"/>
    </source>
</evidence>
<dbReference type="EMBL" id="QGLP01000004">
    <property type="protein sequence ID" value="PXZ05479.1"/>
    <property type="molecule type" value="Genomic_DNA"/>
</dbReference>
<dbReference type="AlphaFoldDB" id="A0A2V4E0Y3"/>
<reference evidence="9 10" key="1">
    <citation type="submission" date="2018-05" db="EMBL/GenBank/DDBJ databases">
        <title>Reference genomes for bee gut microbiota database.</title>
        <authorList>
            <person name="Ellegaard K.M."/>
        </authorList>
    </citation>
    <scope>NUCLEOTIDE SEQUENCE [LARGE SCALE GENOMIC DNA]</scope>
    <source>
        <strain evidence="9 10">ESL0177</strain>
    </source>
</reference>
<dbReference type="InterPro" id="IPR004622">
    <property type="entry name" value="DNA_pol_HolB"/>
</dbReference>
<sequence length="330" mass="38115">MIFSKYPWLRLPFEQLADMIVNHRAHHALLINYIQGSGEEELINLLVNRLICQSSQQLQPCGQCHSCQLLLSQHHPDYYLITNEQSKQSISIDQIRSISTKVYEKSQQGGNKVIWIKHAALMTEAAANALLKTLEEPPENTYFILSDEHNSQLLPTIHSRCFSYFLAVPKLEESINWLKKQHSHSYSDNELATALLLSENAPLNAAILLQPEKWQQRKLFCEKLLELLPENNFWQLAKTFNNEDFLERITWFCALLGDALKAKQKVGRYIVNRDQVPLVRFLATKSHDELTSLYQLWLQARKVLLSVAGLNKELMVYNVLAQSQQIGYQK</sequence>
<dbReference type="NCBIfam" id="TIGR00678">
    <property type="entry name" value="holB"/>
    <property type="match status" value="1"/>
</dbReference>
<evidence type="ECO:0000313" key="10">
    <source>
        <dbReference type="Proteomes" id="UP000247483"/>
    </source>
</evidence>
<dbReference type="GO" id="GO:0003677">
    <property type="term" value="F:DNA binding"/>
    <property type="evidence" value="ECO:0007669"/>
    <property type="project" value="InterPro"/>
</dbReference>
<organism evidence="9 10">
    <name type="scientific">Gilliamella apicola</name>
    <dbReference type="NCBI Taxonomy" id="1196095"/>
    <lineage>
        <taxon>Bacteria</taxon>
        <taxon>Pseudomonadati</taxon>
        <taxon>Pseudomonadota</taxon>
        <taxon>Gammaproteobacteria</taxon>
        <taxon>Orbales</taxon>
        <taxon>Orbaceae</taxon>
        <taxon>Gilliamella</taxon>
    </lineage>
</organism>
<dbReference type="GO" id="GO:0008408">
    <property type="term" value="F:3'-5' exonuclease activity"/>
    <property type="evidence" value="ECO:0007669"/>
    <property type="project" value="InterPro"/>
</dbReference>
<dbReference type="Pfam" id="PF09115">
    <property type="entry name" value="DNApol3-delta_C"/>
    <property type="match status" value="1"/>
</dbReference>
<dbReference type="RefSeq" id="WP_110422621.1">
    <property type="nucleotide sequence ID" value="NZ_QGLP01000004.1"/>
</dbReference>
<evidence type="ECO:0000256" key="5">
    <source>
        <dbReference type="ARBA" id="ARBA00022705"/>
    </source>
</evidence>
<keyword evidence="6" id="KW-0239">DNA-directed DNA polymerase</keyword>
<proteinExistence type="predicted"/>
<dbReference type="Gene3D" id="3.40.50.300">
    <property type="entry name" value="P-loop containing nucleotide triphosphate hydrolases"/>
    <property type="match status" value="1"/>
</dbReference>
<comment type="catalytic activity">
    <reaction evidence="7">
        <text>DNA(n) + a 2'-deoxyribonucleoside 5'-triphosphate = DNA(n+1) + diphosphate</text>
        <dbReference type="Rhea" id="RHEA:22508"/>
        <dbReference type="Rhea" id="RHEA-COMP:17339"/>
        <dbReference type="Rhea" id="RHEA-COMP:17340"/>
        <dbReference type="ChEBI" id="CHEBI:33019"/>
        <dbReference type="ChEBI" id="CHEBI:61560"/>
        <dbReference type="ChEBI" id="CHEBI:173112"/>
        <dbReference type="EC" id="2.7.7.7"/>
    </reaction>
</comment>
<keyword evidence="5" id="KW-0235">DNA replication</keyword>
<dbReference type="InterPro" id="IPR027417">
    <property type="entry name" value="P-loop_NTPase"/>
</dbReference>